<dbReference type="Gene3D" id="3.30.1330.70">
    <property type="entry name" value="Holliday junction resolvase RusA"/>
    <property type="match status" value="1"/>
</dbReference>
<evidence type="ECO:0000313" key="1">
    <source>
        <dbReference type="EMBL" id="GAA4650850.1"/>
    </source>
</evidence>
<sequence>MEYDIQSHLYRIPSSVVSCLTGPDHETAIMAVIPGTPTGKSRPRLTRKGRAYTPAKTVLAEEHARTAVISQTGCKRLEGPVALEILTVMPIPVSWSKKKQNAAQAGEIRPAVMPDFDNLAKLYCDAMNGVWWQDDRQIVDGRCIKCYGADPFVIMWCWQVQ</sequence>
<name>A0ABP8V437_9GAMM</name>
<dbReference type="EMBL" id="BAABFL010000423">
    <property type="protein sequence ID" value="GAA4650850.1"/>
    <property type="molecule type" value="Genomic_DNA"/>
</dbReference>
<protein>
    <submittedName>
        <fullName evidence="1">Uncharacterized protein</fullName>
    </submittedName>
</protein>
<accession>A0ABP8V437</accession>
<dbReference type="RefSeq" id="WP_345197106.1">
    <property type="nucleotide sequence ID" value="NZ_BAABFL010000423.1"/>
</dbReference>
<reference evidence="2" key="1">
    <citation type="journal article" date="2019" name="Int. J. Syst. Evol. Microbiol.">
        <title>The Global Catalogue of Microorganisms (GCM) 10K type strain sequencing project: providing services to taxonomists for standard genome sequencing and annotation.</title>
        <authorList>
            <consortium name="The Broad Institute Genomics Platform"/>
            <consortium name="The Broad Institute Genome Sequencing Center for Infectious Disease"/>
            <person name="Wu L."/>
            <person name="Ma J."/>
        </authorList>
    </citation>
    <scope>NUCLEOTIDE SEQUENCE [LARGE SCALE GENOMIC DNA]</scope>
    <source>
        <strain evidence="2">JCM 17805</strain>
    </source>
</reference>
<organism evidence="1 2">
    <name type="scientific">Kistimonas scapharcae</name>
    <dbReference type="NCBI Taxonomy" id="1036133"/>
    <lineage>
        <taxon>Bacteria</taxon>
        <taxon>Pseudomonadati</taxon>
        <taxon>Pseudomonadota</taxon>
        <taxon>Gammaproteobacteria</taxon>
        <taxon>Oceanospirillales</taxon>
        <taxon>Endozoicomonadaceae</taxon>
        <taxon>Kistimonas</taxon>
    </lineage>
</organism>
<proteinExistence type="predicted"/>
<comment type="caution">
    <text evidence="1">The sequence shown here is derived from an EMBL/GenBank/DDBJ whole genome shotgun (WGS) entry which is preliminary data.</text>
</comment>
<dbReference type="SUPFAM" id="SSF103084">
    <property type="entry name" value="Holliday junction resolvase RusA"/>
    <property type="match status" value="1"/>
</dbReference>
<dbReference type="Pfam" id="PF05866">
    <property type="entry name" value="RusA"/>
    <property type="match status" value="1"/>
</dbReference>
<evidence type="ECO:0000313" key="2">
    <source>
        <dbReference type="Proteomes" id="UP001500604"/>
    </source>
</evidence>
<dbReference type="InterPro" id="IPR036614">
    <property type="entry name" value="RusA-like_sf"/>
</dbReference>
<gene>
    <name evidence="1" type="ORF">GCM10023116_31330</name>
</gene>
<keyword evidence="2" id="KW-1185">Reference proteome</keyword>
<dbReference type="Proteomes" id="UP001500604">
    <property type="component" value="Unassembled WGS sequence"/>
</dbReference>
<dbReference type="InterPro" id="IPR008822">
    <property type="entry name" value="Endonuclease_RusA-like"/>
</dbReference>